<evidence type="ECO:0000313" key="1">
    <source>
        <dbReference type="EMBL" id="OTP17577.1"/>
    </source>
</evidence>
<dbReference type="EMBL" id="NGMM01000002">
    <property type="protein sequence ID" value="OTP17577.1"/>
    <property type="molecule type" value="Genomic_DNA"/>
</dbReference>
<evidence type="ECO:0000313" key="3">
    <source>
        <dbReference type="Proteomes" id="UP000195141"/>
    </source>
</evidence>
<reference evidence="2" key="2">
    <citation type="submission" date="2017-05" db="EMBL/GenBank/DDBJ databases">
        <authorList>
            <consortium name="The Broad Institute Genomics Platform"/>
            <consortium name="The Broad Institute Genomic Center for Infectious Diseases"/>
            <person name="Earl A."/>
            <person name="Manson A."/>
            <person name="Schwartman J."/>
            <person name="Gilmore M."/>
            <person name="Abouelleil A."/>
            <person name="Cao P."/>
            <person name="Chapman S."/>
            <person name="Cusick C."/>
            <person name="Shea T."/>
            <person name="Young S."/>
            <person name="Neafsey D."/>
            <person name="Nusbaum C."/>
            <person name="Birren B."/>
        </authorList>
    </citation>
    <scope>NUCLEOTIDE SEQUENCE</scope>
    <source>
        <strain evidence="2">9E7_DIV0242</strain>
    </source>
</reference>
<reference evidence="1" key="1">
    <citation type="submission" date="2017-05" db="EMBL/GenBank/DDBJ databases">
        <title>The Genome Sequence of Enterococcus sp. 9E7_DIV0242.</title>
        <authorList>
            <consortium name="The Broad Institute Genomics Platform"/>
            <consortium name="The Broad Institute Genomic Center for Infectious Diseases"/>
            <person name="Earl A."/>
            <person name="Manson A."/>
            <person name="Schwartman J."/>
            <person name="Gilmore M."/>
            <person name="Abouelleil A."/>
            <person name="Cao P."/>
            <person name="Chapman S."/>
            <person name="Cusick C."/>
            <person name="Shea T."/>
            <person name="Young S."/>
            <person name="Neafsey D."/>
            <person name="Nusbaum C."/>
            <person name="Birren B."/>
        </authorList>
    </citation>
    <scope>NUCLEOTIDE SEQUENCE [LARGE SCALE GENOMIC DNA]</scope>
    <source>
        <strain evidence="1">9E7_DIV0242</strain>
    </source>
</reference>
<keyword evidence="3" id="KW-1185">Reference proteome</keyword>
<dbReference type="RefSeq" id="WP_086348775.1">
    <property type="nucleotide sequence ID" value="NZ_CP147247.1"/>
</dbReference>
<reference evidence="2" key="3">
    <citation type="submission" date="2024-03" db="EMBL/GenBank/DDBJ databases">
        <title>The Genome Sequence of Enterococcus sp. DIV0242b.</title>
        <authorList>
            <consortium name="The Broad Institute Genomics Platform"/>
            <consortium name="The Broad Institute Microbial Omics Core"/>
            <consortium name="The Broad Institute Genomic Center for Infectious Diseases"/>
            <person name="Earl A."/>
            <person name="Manson A."/>
            <person name="Gilmore M."/>
            <person name="Schwartman J."/>
            <person name="Shea T."/>
            <person name="Abouelleil A."/>
            <person name="Cao P."/>
            <person name="Chapman S."/>
            <person name="Cusick C."/>
            <person name="Young S."/>
            <person name="Neafsey D."/>
            <person name="Nusbaum C."/>
            <person name="Birren B."/>
        </authorList>
    </citation>
    <scope>NUCLEOTIDE SEQUENCE</scope>
    <source>
        <strain evidence="2">9E7_DIV0242</strain>
    </source>
</reference>
<evidence type="ECO:0000313" key="2">
    <source>
        <dbReference type="EMBL" id="WYJ91184.1"/>
    </source>
</evidence>
<proteinExistence type="predicted"/>
<dbReference type="OrthoDB" id="9877211at2"/>
<dbReference type="AlphaFoldDB" id="A0A242K938"/>
<organism evidence="1">
    <name type="scientific">Candidatus Enterococcus clewellii</name>
    <dbReference type="NCBI Taxonomy" id="1834193"/>
    <lineage>
        <taxon>Bacteria</taxon>
        <taxon>Bacillati</taxon>
        <taxon>Bacillota</taxon>
        <taxon>Bacilli</taxon>
        <taxon>Lactobacillales</taxon>
        <taxon>Enterococcaceae</taxon>
        <taxon>Enterococcus</taxon>
    </lineage>
</organism>
<protein>
    <submittedName>
        <fullName evidence="1">Uncharacterized protein</fullName>
    </submittedName>
</protein>
<gene>
    <name evidence="1" type="ORF">A5888_001715</name>
    <name evidence="2" type="ORF">A5888_002952</name>
</gene>
<dbReference type="EMBL" id="CP147247">
    <property type="protein sequence ID" value="WYJ91184.1"/>
    <property type="molecule type" value="Genomic_DNA"/>
</dbReference>
<sequence>MDDSTKKQLALLAIALAFNDQLDTRLVALLALLNFYGNDKKDDKTIRESIQKMVGASSADPEELAGAIVEWVVPGNKWYPYETREKFEIQLKRALVNGLFKNDTSEAYKVAKRFSSSVKLFHRMQVFAEANYNVLDAATAGEYGESERGGLVIWRARSQADGPCQEYNRQIMTVEEFKARYPVHYNCMCTAELIPPTMSDKRIKNFLLKKQREATT</sequence>
<dbReference type="Proteomes" id="UP000195141">
    <property type="component" value="Chromosome"/>
</dbReference>
<accession>A0A242K938</accession>
<name>A0A242K938_9ENTE</name>